<dbReference type="InterPro" id="IPR025588">
    <property type="entry name" value="YcxB-like_C"/>
</dbReference>
<evidence type="ECO:0000313" key="3">
    <source>
        <dbReference type="EMBL" id="KUP04683.1"/>
    </source>
</evidence>
<comment type="caution">
    <text evidence="3">The sequence shown here is derived from an EMBL/GenBank/DDBJ whole genome shotgun (WGS) entry which is preliminary data.</text>
</comment>
<keyword evidence="4" id="KW-1185">Reference proteome</keyword>
<dbReference type="EMBL" id="LDYG01000048">
    <property type="protein sequence ID" value="KUP04683.1"/>
    <property type="molecule type" value="Genomic_DNA"/>
</dbReference>
<proteinExistence type="predicted"/>
<accession>A0A147K534</accession>
<feature type="transmembrane region" description="Helical" evidence="1">
    <location>
        <begin position="59"/>
        <end position="79"/>
    </location>
</feature>
<gene>
    <name evidence="3" type="ORF">Q75_14590</name>
</gene>
<feature type="domain" description="YcxB-like C-terminal" evidence="2">
    <location>
        <begin position="106"/>
        <end position="163"/>
    </location>
</feature>
<dbReference type="PATRIC" id="fig|1150625.3.peg.3052"/>
<organism evidence="3 4">
    <name type="scientific">Bacillus coahuilensis p1.1.43</name>
    <dbReference type="NCBI Taxonomy" id="1150625"/>
    <lineage>
        <taxon>Bacteria</taxon>
        <taxon>Bacillati</taxon>
        <taxon>Bacillota</taxon>
        <taxon>Bacilli</taxon>
        <taxon>Bacillales</taxon>
        <taxon>Bacillaceae</taxon>
        <taxon>Bacillus</taxon>
    </lineage>
</organism>
<feature type="transmembrane region" description="Helical" evidence="1">
    <location>
        <begin position="35"/>
        <end position="53"/>
    </location>
</feature>
<dbReference type="Proteomes" id="UP000074108">
    <property type="component" value="Unassembled WGS sequence"/>
</dbReference>
<evidence type="ECO:0000259" key="2">
    <source>
        <dbReference type="Pfam" id="PF14317"/>
    </source>
</evidence>
<dbReference type="Pfam" id="PF14317">
    <property type="entry name" value="YcxB"/>
    <property type="match status" value="1"/>
</dbReference>
<dbReference type="AlphaFoldDB" id="A0A147K534"/>
<evidence type="ECO:0000313" key="4">
    <source>
        <dbReference type="Proteomes" id="UP000074108"/>
    </source>
</evidence>
<dbReference type="STRING" id="1150625.Q75_14590"/>
<sequence length="170" mass="19819">MELTYTLTEEDYLRFNVFHIKNSATGKKALNIQRYVTPVFFVVIAYVFSIILHKPFLEVFLPFFIVGALWVLFYPKYFYNHITRTVKKALREGNNEGLLGQHRLTIDDEGFVDETANGLTRLAWAGVVEVKEDEHSLYIYNSAVSAYILPKQEIDKLEGFRKYLNVKLKI</sequence>
<evidence type="ECO:0000256" key="1">
    <source>
        <dbReference type="SAM" id="Phobius"/>
    </source>
</evidence>
<keyword evidence="1" id="KW-0812">Transmembrane</keyword>
<name>A0A147K534_9BACI</name>
<dbReference type="OrthoDB" id="339559at2"/>
<reference evidence="3 4" key="1">
    <citation type="journal article" date="2016" name="Front. Microbiol.">
        <title>Microevolution Analysis of Bacillus coahuilensis Unveils Differences in Phosphorus Acquisition Strategies and Their Regulation.</title>
        <authorList>
            <person name="Gomez-Lunar Z."/>
            <person name="Hernandez-Gonzalez I."/>
            <person name="Rodriguez-Torres M.D."/>
            <person name="Souza V."/>
            <person name="Olmedo-Alvarez G."/>
        </authorList>
    </citation>
    <scope>NUCLEOTIDE SEQUENCE [LARGE SCALE GENOMIC DNA]</scope>
    <source>
        <strain evidence="4">p1.1.43</strain>
    </source>
</reference>
<keyword evidence="1" id="KW-1133">Transmembrane helix</keyword>
<keyword evidence="1" id="KW-0472">Membrane</keyword>
<protein>
    <recommendedName>
        <fullName evidence="2">YcxB-like C-terminal domain-containing protein</fullName>
    </recommendedName>
</protein>
<dbReference type="RefSeq" id="WP_153007720.1">
    <property type="nucleotide sequence ID" value="NZ_LDYG01000048.1"/>
</dbReference>